<gene>
    <name evidence="3" type="ORF">AUP44_23165</name>
    <name evidence="2" type="ORF">DCK97_00440</name>
</gene>
<sequence length="85" mass="8688">MSNSDKGEKRPIGADGVSIVIGALLTVAGVVGLFMAGHAMDMGIRIFGLGLGVLAIVYIVGEINRHYAAVETDGEGHLPADGPDL</sequence>
<organism evidence="3 4">
    <name type="scientific">Tistrella mobilis</name>
    <dbReference type="NCBI Taxonomy" id="171437"/>
    <lineage>
        <taxon>Bacteria</taxon>
        <taxon>Pseudomonadati</taxon>
        <taxon>Pseudomonadota</taxon>
        <taxon>Alphaproteobacteria</taxon>
        <taxon>Geminicoccales</taxon>
        <taxon>Geminicoccaceae</taxon>
        <taxon>Tistrella</taxon>
    </lineage>
</organism>
<feature type="transmembrane region" description="Helical" evidence="1">
    <location>
        <begin position="12"/>
        <end position="36"/>
    </location>
</feature>
<reference evidence="3 4" key="1">
    <citation type="submission" date="2015-12" db="EMBL/GenBank/DDBJ databases">
        <title>Genome sequence of Tistrella mobilis MCCC 1A02139.</title>
        <authorList>
            <person name="Lu L."/>
            <person name="Lai Q."/>
            <person name="Shao Z."/>
            <person name="Qian P."/>
        </authorList>
    </citation>
    <scope>NUCLEOTIDE SEQUENCE [LARGE SCALE GENOMIC DNA]</scope>
    <source>
        <strain evidence="3 4">MCCC 1A02139</strain>
    </source>
</reference>
<evidence type="ECO:0000313" key="5">
    <source>
        <dbReference type="Proteomes" id="UP000257706"/>
    </source>
</evidence>
<keyword evidence="1" id="KW-0472">Membrane</keyword>
<comment type="caution">
    <text evidence="3">The sequence shown here is derived from an EMBL/GenBank/DDBJ whole genome shotgun (WGS) entry which is preliminary data.</text>
</comment>
<evidence type="ECO:0000313" key="2">
    <source>
        <dbReference type="EMBL" id="HAE45866.1"/>
    </source>
</evidence>
<proteinExistence type="predicted"/>
<evidence type="ECO:0000256" key="1">
    <source>
        <dbReference type="SAM" id="Phobius"/>
    </source>
</evidence>
<dbReference type="GeneID" id="97240719"/>
<dbReference type="AlphaFoldDB" id="A0A162LM25"/>
<reference evidence="2 5" key="2">
    <citation type="journal article" date="2018" name="Nat. Biotechnol.">
        <title>A standardized bacterial taxonomy based on genome phylogeny substantially revises the tree of life.</title>
        <authorList>
            <person name="Parks D.H."/>
            <person name="Chuvochina M."/>
            <person name="Waite D.W."/>
            <person name="Rinke C."/>
            <person name="Skarshewski A."/>
            <person name="Chaumeil P.A."/>
            <person name="Hugenholtz P."/>
        </authorList>
    </citation>
    <scope>NUCLEOTIDE SEQUENCE [LARGE SCALE GENOMIC DNA]</scope>
    <source>
        <strain evidence="2">UBA8739</strain>
    </source>
</reference>
<keyword evidence="1" id="KW-1133">Transmembrane helix</keyword>
<dbReference type="EMBL" id="DMAI01000005">
    <property type="protein sequence ID" value="HAE45866.1"/>
    <property type="molecule type" value="Genomic_DNA"/>
</dbReference>
<keyword evidence="1" id="KW-0812">Transmembrane</keyword>
<dbReference type="RefSeq" id="WP_062762182.1">
    <property type="nucleotide sequence ID" value="NZ_CP121013.1"/>
</dbReference>
<dbReference type="Proteomes" id="UP000257706">
    <property type="component" value="Unassembled WGS sequence"/>
</dbReference>
<accession>A0A162LM25</accession>
<name>A0A162LM25_9PROT</name>
<dbReference type="Proteomes" id="UP000075787">
    <property type="component" value="Unassembled WGS sequence"/>
</dbReference>
<dbReference type="EMBL" id="LPZR01000060">
    <property type="protein sequence ID" value="KYO55626.1"/>
    <property type="molecule type" value="Genomic_DNA"/>
</dbReference>
<evidence type="ECO:0000313" key="3">
    <source>
        <dbReference type="EMBL" id="KYO55626.1"/>
    </source>
</evidence>
<feature type="transmembrane region" description="Helical" evidence="1">
    <location>
        <begin position="42"/>
        <end position="61"/>
    </location>
</feature>
<protein>
    <submittedName>
        <fullName evidence="3">Uncharacterized protein</fullName>
    </submittedName>
</protein>
<evidence type="ECO:0000313" key="4">
    <source>
        <dbReference type="Proteomes" id="UP000075787"/>
    </source>
</evidence>